<evidence type="ECO:0000313" key="6">
    <source>
        <dbReference type="Proteomes" id="UP000252800"/>
    </source>
</evidence>
<name>A0A0H2QPE9_9ENTE</name>
<proteinExistence type="predicted"/>
<evidence type="ECO:0000313" key="5">
    <source>
        <dbReference type="Proteomes" id="UP000196503"/>
    </source>
</evidence>
<evidence type="ECO:0000313" key="2">
    <source>
        <dbReference type="EMBL" id="OUZ19226.1"/>
    </source>
</evidence>
<dbReference type="RefSeq" id="WP_016252297.1">
    <property type="nucleotide sequence ID" value="NZ_CP010060.1"/>
</dbReference>
<evidence type="ECO:0000313" key="3">
    <source>
        <dbReference type="EMBL" id="RBR31141.1"/>
    </source>
</evidence>
<dbReference type="AlphaFoldDB" id="A0A0H2QPE9"/>
<dbReference type="Proteomes" id="UP000196074">
    <property type="component" value="Unassembled WGS sequence"/>
</dbReference>
<dbReference type="EMBL" id="LEOY01000003">
    <property type="protein sequence ID" value="RBR31141.1"/>
    <property type="molecule type" value="Genomic_DNA"/>
</dbReference>
<organism evidence="1 4">
    <name type="scientific">Enterococcus cecorum</name>
    <dbReference type="NCBI Taxonomy" id="44008"/>
    <lineage>
        <taxon>Bacteria</taxon>
        <taxon>Bacillati</taxon>
        <taxon>Bacillota</taxon>
        <taxon>Bacilli</taxon>
        <taxon>Lactobacillales</taxon>
        <taxon>Enterococcaceae</taxon>
        <taxon>Enterococcus</taxon>
    </lineage>
</organism>
<dbReference type="GeneID" id="60871801"/>
<dbReference type="Proteomes" id="UP000196503">
    <property type="component" value="Unassembled WGS sequence"/>
</dbReference>
<dbReference type="InterPro" id="IPR036249">
    <property type="entry name" value="Thioredoxin-like_sf"/>
</dbReference>
<comment type="caution">
    <text evidence="1">The sequence shown here is derived from an EMBL/GenBank/DDBJ whole genome shotgun (WGS) entry which is preliminary data.</text>
</comment>
<dbReference type="EMBL" id="NIBL01000001">
    <property type="protein sequence ID" value="OUZ19226.1"/>
    <property type="molecule type" value="Genomic_DNA"/>
</dbReference>
<reference evidence="4" key="2">
    <citation type="submission" date="2017-04" db="EMBL/GenBank/DDBJ databases">
        <title>Function of individual gut microbiota members based on whole genome sequencing of pure cultures obtained from chicken caecum.</title>
        <authorList>
            <person name="Medvecky M."/>
            <person name="Cejkova D."/>
            <person name="Polansky O."/>
            <person name="Karasova D."/>
            <person name="Kubasova T."/>
            <person name="Cizek A."/>
            <person name="Rychlik I."/>
        </authorList>
    </citation>
    <scope>NUCLEOTIDE SEQUENCE [LARGE SCALE GENOMIC DNA]</scope>
    <source>
        <strain evidence="4">An144</strain>
    </source>
</reference>
<dbReference type="CDD" id="cd02947">
    <property type="entry name" value="TRX_family"/>
    <property type="match status" value="1"/>
</dbReference>
<accession>A0A0H2QPE9</accession>
<dbReference type="Proteomes" id="UP000252800">
    <property type="component" value="Unassembled WGS sequence"/>
</dbReference>
<reference evidence="3 6" key="1">
    <citation type="submission" date="2015-06" db="EMBL/GenBank/DDBJ databases">
        <title>The Genome Sequence of Enterococcus cecorum 170AEA1.</title>
        <authorList>
            <consortium name="The Broad Institute Genomics Platform"/>
            <consortium name="The Broad Institute Genome Sequencing Center for Infectious Disease"/>
            <person name="Earl A.M."/>
            <person name="Van Tyne D."/>
            <person name="Lebreton F."/>
            <person name="Saavedra J.T."/>
            <person name="Gilmore M.S."/>
            <person name="Manson McGuire A."/>
            <person name="Clock S."/>
            <person name="Crupain M."/>
            <person name="Rangan U."/>
            <person name="Young S."/>
            <person name="Abouelleil A."/>
            <person name="Cao P."/>
            <person name="Chapman S.B."/>
            <person name="Griggs A."/>
            <person name="Priest M."/>
            <person name="Shea T."/>
            <person name="Wortman J."/>
            <person name="Nusbaum C."/>
            <person name="Birren B."/>
        </authorList>
    </citation>
    <scope>NUCLEOTIDE SEQUENCE [LARGE SCALE GENOMIC DNA]</scope>
    <source>
        <strain evidence="3 6">170AEA1</strain>
    </source>
</reference>
<reference evidence="2 5" key="3">
    <citation type="submission" date="2017-05" db="EMBL/GenBank/DDBJ databases">
        <title>The Genome Sequence of Enterococcus faecium 2D5_DIV0622.</title>
        <authorList>
            <consortium name="The Broad Institute Genomics Platform"/>
            <consortium name="The Broad Institute Genomic Center for Infectious Diseases"/>
            <person name="Earl A."/>
            <person name="Manson A."/>
            <person name="Schwartman J."/>
            <person name="Gilmore M."/>
            <person name="Abouelleil A."/>
            <person name="Cao P."/>
            <person name="Chapman S."/>
            <person name="Cusick C."/>
            <person name="Shea T."/>
            <person name="Young S."/>
            <person name="Neafsey D."/>
            <person name="Nusbaum C."/>
            <person name="Birren B."/>
        </authorList>
    </citation>
    <scope>NUCLEOTIDE SEQUENCE [LARGE SCALE GENOMIC DNA]</scope>
    <source>
        <strain evidence="2 5">2D5_DIV0622</strain>
    </source>
</reference>
<evidence type="ECO:0000313" key="1">
    <source>
        <dbReference type="EMBL" id="OUQ09553.1"/>
    </source>
</evidence>
<gene>
    <name evidence="2" type="ORF">A5869_000875</name>
    <name evidence="1" type="ORF">B5E88_09775</name>
    <name evidence="3" type="ORF">EB18_00614</name>
</gene>
<sequence length="105" mass="12440">MFEIQDFESYQKLLDEKQTFLLYGKQVNCSVCMADFPKVERLVQQYDFPAYFVDLEKVPMLKGQLSLFTAPVVILFHSGKEFHRQARIIDFKQLTQQLERLSTVR</sequence>
<dbReference type="SUPFAM" id="SSF52833">
    <property type="entry name" value="Thioredoxin-like"/>
    <property type="match status" value="1"/>
</dbReference>
<evidence type="ECO:0000313" key="4">
    <source>
        <dbReference type="Proteomes" id="UP000196074"/>
    </source>
</evidence>
<reference evidence="1" key="4">
    <citation type="journal article" date="2018" name="BMC Genomics">
        <title>Whole genome sequencing and function prediction of 133 gut anaerobes isolated from chicken caecum in pure cultures.</title>
        <authorList>
            <person name="Medvecky M."/>
            <person name="Cejkova D."/>
            <person name="Polansky O."/>
            <person name="Karasova D."/>
            <person name="Kubasova T."/>
            <person name="Cizek A."/>
            <person name="Rychlik I."/>
        </authorList>
    </citation>
    <scope>NUCLEOTIDE SEQUENCE</scope>
    <source>
        <strain evidence="1">An144</strain>
    </source>
</reference>
<dbReference type="Gene3D" id="3.40.30.10">
    <property type="entry name" value="Glutaredoxin"/>
    <property type="match status" value="1"/>
</dbReference>
<protein>
    <submittedName>
        <fullName evidence="1">Thiol reductase thioredoxin</fullName>
    </submittedName>
</protein>
<dbReference type="EMBL" id="NFLC01000021">
    <property type="protein sequence ID" value="OUQ09553.1"/>
    <property type="molecule type" value="Genomic_DNA"/>
</dbReference>